<protein>
    <submittedName>
        <fullName evidence="3">Membrane protein</fullName>
    </submittedName>
</protein>
<feature type="transmembrane region" description="Helical" evidence="1">
    <location>
        <begin position="140"/>
        <end position="160"/>
    </location>
</feature>
<evidence type="ECO:0000313" key="3">
    <source>
        <dbReference type="EMBL" id="AIR91491.1"/>
    </source>
</evidence>
<evidence type="ECO:0000313" key="4">
    <source>
        <dbReference type="Proteomes" id="UP000029493"/>
    </source>
</evidence>
<dbReference type="Pfam" id="PF20349">
    <property type="entry name" value="DUF6644"/>
    <property type="match status" value="1"/>
</dbReference>
<dbReference type="Proteomes" id="UP000029493">
    <property type="component" value="Chromosome"/>
</dbReference>
<name>A0A089WSA5_9PSED</name>
<sequence>MDLQAVLQSLESTALATTLRESANAFPALESVHVIGIALVFGTISVVDLRLLGLTAHRHSAQRLIAELLPFTWVAFVVCVLTGSLMFIANASTYAQNPMFLGKLALLALAGLNMAVFHLGAFRRISEWDTTLPPPRPARLAGLGSIALWAGVIFLGRWIAFV</sequence>
<evidence type="ECO:0000256" key="1">
    <source>
        <dbReference type="SAM" id="Phobius"/>
    </source>
</evidence>
<feature type="transmembrane region" description="Helical" evidence="1">
    <location>
        <begin position="100"/>
        <end position="119"/>
    </location>
</feature>
<dbReference type="STRING" id="157783.LK03_20450"/>
<feature type="transmembrane region" description="Helical" evidence="1">
    <location>
        <begin position="32"/>
        <end position="52"/>
    </location>
</feature>
<feature type="transmembrane region" description="Helical" evidence="1">
    <location>
        <begin position="64"/>
        <end position="88"/>
    </location>
</feature>
<dbReference type="EMBL" id="CP009455">
    <property type="protein sequence ID" value="AIR91491.1"/>
    <property type="molecule type" value="Genomic_DNA"/>
</dbReference>
<dbReference type="eggNOG" id="ENOG5032YK1">
    <property type="taxonomic scope" value="Bacteria"/>
</dbReference>
<keyword evidence="1" id="KW-0812">Transmembrane</keyword>
<proteinExistence type="predicted"/>
<keyword evidence="1" id="KW-0472">Membrane</keyword>
<keyword evidence="4" id="KW-1185">Reference proteome</keyword>
<organism evidence="3 4">
    <name type="scientific">Pseudomonas cremoricolorata</name>
    <dbReference type="NCBI Taxonomy" id="157783"/>
    <lineage>
        <taxon>Bacteria</taxon>
        <taxon>Pseudomonadati</taxon>
        <taxon>Pseudomonadota</taxon>
        <taxon>Gammaproteobacteria</taxon>
        <taxon>Pseudomonadales</taxon>
        <taxon>Pseudomonadaceae</taxon>
        <taxon>Pseudomonas</taxon>
    </lineage>
</organism>
<dbReference type="RefSeq" id="WP_038414294.1">
    <property type="nucleotide sequence ID" value="NZ_CP009455.1"/>
</dbReference>
<reference evidence="3 4" key="1">
    <citation type="submission" date="2014-09" db="EMBL/GenBank/DDBJ databases">
        <authorList>
            <person name="Chan K.-G."/>
        </authorList>
    </citation>
    <scope>NUCLEOTIDE SEQUENCE [LARGE SCALE GENOMIC DNA]</scope>
    <source>
        <strain evidence="3 4">ND07</strain>
    </source>
</reference>
<keyword evidence="1" id="KW-1133">Transmembrane helix</keyword>
<dbReference type="OrthoDB" id="3536934at2"/>
<dbReference type="KEGG" id="psw:LK03_20450"/>
<accession>A0A089WSA5</accession>
<gene>
    <name evidence="3" type="ORF">LK03_20450</name>
</gene>
<dbReference type="AlphaFoldDB" id="A0A089WSA5"/>
<feature type="domain" description="DUF6644" evidence="2">
    <location>
        <begin position="30"/>
        <end position="161"/>
    </location>
</feature>
<evidence type="ECO:0000259" key="2">
    <source>
        <dbReference type="Pfam" id="PF20349"/>
    </source>
</evidence>
<dbReference type="InterPro" id="IPR046586">
    <property type="entry name" value="DUF6644"/>
</dbReference>